<proteinExistence type="predicted"/>
<feature type="transmembrane region" description="Helical" evidence="1">
    <location>
        <begin position="6"/>
        <end position="23"/>
    </location>
</feature>
<reference evidence="2 3" key="1">
    <citation type="submission" date="2022-11" db="EMBL/GenBank/DDBJ databases">
        <title>The characterization of three novel Bacteroidetes species and genomic analysis of their roles in tidal elemental geochemical cycles.</title>
        <authorList>
            <person name="Ma K."/>
        </authorList>
    </citation>
    <scope>NUCLEOTIDE SEQUENCE [LARGE SCALE GENOMIC DNA]</scope>
    <source>
        <strain evidence="2 3">M17</strain>
    </source>
</reference>
<dbReference type="EMBL" id="JAPFQN010000011">
    <property type="protein sequence ID" value="MCX2745739.1"/>
    <property type="molecule type" value="Genomic_DNA"/>
</dbReference>
<dbReference type="Proteomes" id="UP001209885">
    <property type="component" value="Unassembled WGS sequence"/>
</dbReference>
<keyword evidence="1" id="KW-1133">Transmembrane helix</keyword>
<name>A0ABT3RVF4_9BACT</name>
<evidence type="ECO:0000256" key="1">
    <source>
        <dbReference type="SAM" id="Phobius"/>
    </source>
</evidence>
<gene>
    <name evidence="2" type="ORF">OO013_17790</name>
</gene>
<evidence type="ECO:0000313" key="2">
    <source>
        <dbReference type="EMBL" id="MCX2745739.1"/>
    </source>
</evidence>
<comment type="caution">
    <text evidence="2">The sequence shown here is derived from an EMBL/GenBank/DDBJ whole genome shotgun (WGS) entry which is preliminary data.</text>
</comment>
<accession>A0ABT3RVF4</accession>
<organism evidence="2 3">
    <name type="scientific">Mangrovivirga halotolerans</name>
    <dbReference type="NCBI Taxonomy" id="2993936"/>
    <lineage>
        <taxon>Bacteria</taxon>
        <taxon>Pseudomonadati</taxon>
        <taxon>Bacteroidota</taxon>
        <taxon>Cytophagia</taxon>
        <taxon>Cytophagales</taxon>
        <taxon>Mangrovivirgaceae</taxon>
        <taxon>Mangrovivirga</taxon>
    </lineage>
</organism>
<evidence type="ECO:0000313" key="3">
    <source>
        <dbReference type="Proteomes" id="UP001209885"/>
    </source>
</evidence>
<keyword evidence="1" id="KW-0812">Transmembrane</keyword>
<keyword evidence="1" id="KW-0472">Membrane</keyword>
<evidence type="ECO:0008006" key="4">
    <source>
        <dbReference type="Google" id="ProtNLM"/>
    </source>
</evidence>
<sequence length="352" mass="39185">MRTIKAVNIFFLIMVISAFSIIAENKADVRKEKKYDKQFKVNNSTVVMIKNKFGKVNIVPWNQNYVKIDIEIVVEAKNDDRADKLLDKISIEFIGGDNSSEVGAKTDMKGSMNTSKGEKFEINYEVKVPASQPMDVSHQFGPLVIGDLKGKLEINHQHGNAMLGKIVGNGSTIDMQFGDLDVEELSNAEVEIQHCGNVSIEKANKIQLESQHSNIRFGRVSSVEIELQHGKFHADNIESINGDVQFSKFTIGTLTKKLSLDVQHTGSFKIDKVTASVNEINLDVQFSSPTIQFENLNAWTMEIDVNHGKVSYPSGFSFNTVNEKSTSATYRRNGGSGRNMIIDGQFSNVTLR</sequence>
<dbReference type="RefSeq" id="WP_266058337.1">
    <property type="nucleotide sequence ID" value="NZ_JAPFQN010000011.1"/>
</dbReference>
<protein>
    <recommendedName>
        <fullName evidence="4">Adhesin domain-containing protein</fullName>
    </recommendedName>
</protein>
<keyword evidence="3" id="KW-1185">Reference proteome</keyword>